<name>A0A0E9XZ62_ANGAN</name>
<keyword evidence="1" id="KW-0812">Transmembrane</keyword>
<proteinExistence type="predicted"/>
<dbReference type="AlphaFoldDB" id="A0A0E9XZ62"/>
<evidence type="ECO:0000313" key="2">
    <source>
        <dbReference type="EMBL" id="JAI08018.1"/>
    </source>
</evidence>
<protein>
    <submittedName>
        <fullName evidence="2">Uncharacterized protein</fullName>
    </submittedName>
</protein>
<accession>A0A0E9XZ62</accession>
<keyword evidence="1" id="KW-1133">Transmembrane helix</keyword>
<keyword evidence="1" id="KW-0472">Membrane</keyword>
<reference evidence="2" key="1">
    <citation type="submission" date="2014-11" db="EMBL/GenBank/DDBJ databases">
        <authorList>
            <person name="Amaro Gonzalez C."/>
        </authorList>
    </citation>
    <scope>NUCLEOTIDE SEQUENCE</scope>
</reference>
<dbReference type="EMBL" id="GBXM01000560">
    <property type="protein sequence ID" value="JAI08018.1"/>
    <property type="molecule type" value="Transcribed_RNA"/>
</dbReference>
<evidence type="ECO:0000256" key="1">
    <source>
        <dbReference type="SAM" id="Phobius"/>
    </source>
</evidence>
<organism evidence="2">
    <name type="scientific">Anguilla anguilla</name>
    <name type="common">European freshwater eel</name>
    <name type="synonym">Muraena anguilla</name>
    <dbReference type="NCBI Taxonomy" id="7936"/>
    <lineage>
        <taxon>Eukaryota</taxon>
        <taxon>Metazoa</taxon>
        <taxon>Chordata</taxon>
        <taxon>Craniata</taxon>
        <taxon>Vertebrata</taxon>
        <taxon>Euteleostomi</taxon>
        <taxon>Actinopterygii</taxon>
        <taxon>Neopterygii</taxon>
        <taxon>Teleostei</taxon>
        <taxon>Anguilliformes</taxon>
        <taxon>Anguillidae</taxon>
        <taxon>Anguilla</taxon>
    </lineage>
</organism>
<reference evidence="2" key="2">
    <citation type="journal article" date="2015" name="Fish Shellfish Immunol.">
        <title>Early steps in the European eel (Anguilla anguilla)-Vibrio vulnificus interaction in the gills: Role of the RtxA13 toxin.</title>
        <authorList>
            <person name="Callol A."/>
            <person name="Pajuelo D."/>
            <person name="Ebbesson L."/>
            <person name="Teles M."/>
            <person name="MacKenzie S."/>
            <person name="Amaro C."/>
        </authorList>
    </citation>
    <scope>NUCLEOTIDE SEQUENCE</scope>
</reference>
<sequence length="51" mass="5973">MGQQSHNLLMGKKSACVRILLCISVFFSLKFWLPYWPFVCSGRFLLFRVFG</sequence>
<feature type="transmembrane region" description="Helical" evidence="1">
    <location>
        <begin position="15"/>
        <end position="33"/>
    </location>
</feature>